<reference evidence="1" key="1">
    <citation type="submission" date="2018-02" db="EMBL/GenBank/DDBJ databases">
        <title>Rhizophora mucronata_Transcriptome.</title>
        <authorList>
            <person name="Meera S.P."/>
            <person name="Sreeshan A."/>
            <person name="Augustine A."/>
        </authorList>
    </citation>
    <scope>NUCLEOTIDE SEQUENCE</scope>
    <source>
        <tissue evidence="1">Leaf</tissue>
    </source>
</reference>
<accession>A0A2P2LEP9</accession>
<name>A0A2P2LEP9_RHIMU</name>
<organism evidence="1">
    <name type="scientific">Rhizophora mucronata</name>
    <name type="common">Asiatic mangrove</name>
    <dbReference type="NCBI Taxonomy" id="61149"/>
    <lineage>
        <taxon>Eukaryota</taxon>
        <taxon>Viridiplantae</taxon>
        <taxon>Streptophyta</taxon>
        <taxon>Embryophyta</taxon>
        <taxon>Tracheophyta</taxon>
        <taxon>Spermatophyta</taxon>
        <taxon>Magnoliopsida</taxon>
        <taxon>eudicotyledons</taxon>
        <taxon>Gunneridae</taxon>
        <taxon>Pentapetalae</taxon>
        <taxon>rosids</taxon>
        <taxon>fabids</taxon>
        <taxon>Malpighiales</taxon>
        <taxon>Rhizophoraceae</taxon>
        <taxon>Rhizophora</taxon>
    </lineage>
</organism>
<evidence type="ECO:0000313" key="1">
    <source>
        <dbReference type="EMBL" id="MBX16400.1"/>
    </source>
</evidence>
<sequence>MLNSKDESLNDCMRVGCLVIACSPIVMTLRNESLGFLFVLFYLPREKYFIICDLNTIMCFPAL</sequence>
<proteinExistence type="predicted"/>
<dbReference type="AlphaFoldDB" id="A0A2P2LEP9"/>
<protein>
    <submittedName>
        <fullName evidence="1">Uncharacterized protein</fullName>
    </submittedName>
</protein>
<dbReference type="EMBL" id="GGEC01035916">
    <property type="protein sequence ID" value="MBX16400.1"/>
    <property type="molecule type" value="Transcribed_RNA"/>
</dbReference>